<keyword evidence="3" id="KW-1185">Reference proteome</keyword>
<comment type="caution">
    <text evidence="2">The sequence shown here is derived from an EMBL/GenBank/DDBJ whole genome shotgun (WGS) entry which is preliminary data.</text>
</comment>
<feature type="domain" description="AB hydrolase-1" evidence="1">
    <location>
        <begin position="21"/>
        <end position="92"/>
    </location>
</feature>
<name>A0AA39Y1F1_9PEZI</name>
<organism evidence="2 3">
    <name type="scientific">Cercophora newfieldiana</name>
    <dbReference type="NCBI Taxonomy" id="92897"/>
    <lineage>
        <taxon>Eukaryota</taxon>
        <taxon>Fungi</taxon>
        <taxon>Dikarya</taxon>
        <taxon>Ascomycota</taxon>
        <taxon>Pezizomycotina</taxon>
        <taxon>Sordariomycetes</taxon>
        <taxon>Sordariomycetidae</taxon>
        <taxon>Sordariales</taxon>
        <taxon>Lasiosphaeriaceae</taxon>
        <taxon>Cercophora</taxon>
    </lineage>
</organism>
<sequence length="130" mass="14201">MASTTAGDHSFDADDVRLHYRLLEAHFTMVYFEPHANGLSSKPSDEPRMSSTIMAHDLEHLRKELGLEAFPALFGHSNGGSIATAYAIMYPEINGGTPTDNFIKFAEKRKDDPIYGPALQALIGASAHPL</sequence>
<dbReference type="InterPro" id="IPR000073">
    <property type="entry name" value="AB_hydrolase_1"/>
</dbReference>
<evidence type="ECO:0000259" key="1">
    <source>
        <dbReference type="Pfam" id="PF00561"/>
    </source>
</evidence>
<dbReference type="AlphaFoldDB" id="A0AA39Y1F1"/>
<accession>A0AA39Y1F1</accession>
<evidence type="ECO:0000313" key="2">
    <source>
        <dbReference type="EMBL" id="KAK0643346.1"/>
    </source>
</evidence>
<protein>
    <recommendedName>
        <fullName evidence="1">AB hydrolase-1 domain-containing protein</fullName>
    </recommendedName>
</protein>
<dbReference type="Pfam" id="PF00561">
    <property type="entry name" value="Abhydrolase_1"/>
    <property type="match status" value="1"/>
</dbReference>
<dbReference type="SUPFAM" id="SSF53474">
    <property type="entry name" value="alpha/beta-Hydrolases"/>
    <property type="match status" value="1"/>
</dbReference>
<dbReference type="Proteomes" id="UP001174936">
    <property type="component" value="Unassembled WGS sequence"/>
</dbReference>
<evidence type="ECO:0000313" key="3">
    <source>
        <dbReference type="Proteomes" id="UP001174936"/>
    </source>
</evidence>
<dbReference type="EMBL" id="JAULSV010000005">
    <property type="protein sequence ID" value="KAK0643346.1"/>
    <property type="molecule type" value="Genomic_DNA"/>
</dbReference>
<proteinExistence type="predicted"/>
<gene>
    <name evidence="2" type="ORF">B0T16DRAFT_494404</name>
</gene>
<reference evidence="2" key="1">
    <citation type="submission" date="2023-06" db="EMBL/GenBank/DDBJ databases">
        <title>Genome-scale phylogeny and comparative genomics of the fungal order Sordariales.</title>
        <authorList>
            <consortium name="Lawrence Berkeley National Laboratory"/>
            <person name="Hensen N."/>
            <person name="Bonometti L."/>
            <person name="Westerberg I."/>
            <person name="Brannstrom I.O."/>
            <person name="Guillou S."/>
            <person name="Cros-Aarteil S."/>
            <person name="Calhoun S."/>
            <person name="Haridas S."/>
            <person name="Kuo A."/>
            <person name="Mondo S."/>
            <person name="Pangilinan J."/>
            <person name="Riley R."/>
            <person name="Labutti K."/>
            <person name="Andreopoulos B."/>
            <person name="Lipzen A."/>
            <person name="Chen C."/>
            <person name="Yanf M."/>
            <person name="Daum C."/>
            <person name="Ng V."/>
            <person name="Clum A."/>
            <person name="Steindorff A."/>
            <person name="Ohm R."/>
            <person name="Martin F."/>
            <person name="Silar P."/>
            <person name="Natvig D."/>
            <person name="Lalanne C."/>
            <person name="Gautier V."/>
            <person name="Ament-Velasquez S.L."/>
            <person name="Kruys A."/>
            <person name="Hutchinson M.I."/>
            <person name="Powell A.J."/>
            <person name="Barry K."/>
            <person name="Miller A.N."/>
            <person name="Grigoriev I.V."/>
            <person name="Debuchy R."/>
            <person name="Gladieux P."/>
            <person name="Thoren M.H."/>
            <person name="Johannesson H."/>
        </authorList>
    </citation>
    <scope>NUCLEOTIDE SEQUENCE</scope>
    <source>
        <strain evidence="2">SMH2532-1</strain>
    </source>
</reference>
<dbReference type="InterPro" id="IPR029058">
    <property type="entry name" value="AB_hydrolase_fold"/>
</dbReference>
<dbReference type="Gene3D" id="3.40.50.1820">
    <property type="entry name" value="alpha/beta hydrolase"/>
    <property type="match status" value="1"/>
</dbReference>